<organism evidence="1 2">
    <name type="scientific">Candidatus Scatomonas pullistercoris</name>
    <dbReference type="NCBI Taxonomy" id="2840920"/>
    <lineage>
        <taxon>Bacteria</taxon>
        <taxon>Bacillati</taxon>
        <taxon>Bacillota</taxon>
        <taxon>Clostridia</taxon>
        <taxon>Lachnospirales</taxon>
        <taxon>Lachnospiraceae</taxon>
        <taxon>Lachnospiraceae incertae sedis</taxon>
        <taxon>Candidatus Scatomonas</taxon>
    </lineage>
</organism>
<evidence type="ECO:0000313" key="1">
    <source>
        <dbReference type="EMBL" id="HIV25149.1"/>
    </source>
</evidence>
<name>A0A9D1T9U5_9FIRM</name>
<protein>
    <submittedName>
        <fullName evidence="1">Uncharacterized protein</fullName>
    </submittedName>
</protein>
<accession>A0A9D1T9U5</accession>
<dbReference type="EMBL" id="DVOO01000013">
    <property type="protein sequence ID" value="HIV25149.1"/>
    <property type="molecule type" value="Genomic_DNA"/>
</dbReference>
<reference evidence="1" key="1">
    <citation type="submission" date="2020-10" db="EMBL/GenBank/DDBJ databases">
        <authorList>
            <person name="Gilroy R."/>
        </authorList>
    </citation>
    <scope>NUCLEOTIDE SEQUENCE</scope>
    <source>
        <strain evidence="1">CHK188-20938</strain>
    </source>
</reference>
<comment type="caution">
    <text evidence="1">The sequence shown here is derived from an EMBL/GenBank/DDBJ whole genome shotgun (WGS) entry which is preliminary data.</text>
</comment>
<gene>
    <name evidence="1" type="ORF">IAB71_05085</name>
</gene>
<sequence>METEKKKNCPDQEDSFYACSARECTGLIPALPKDGAELEAYEDLYPFVQKAEKTEKE</sequence>
<reference evidence="1" key="2">
    <citation type="journal article" date="2021" name="PeerJ">
        <title>Extensive microbial diversity within the chicken gut microbiome revealed by metagenomics and culture.</title>
        <authorList>
            <person name="Gilroy R."/>
            <person name="Ravi A."/>
            <person name="Getino M."/>
            <person name="Pursley I."/>
            <person name="Horton D.L."/>
            <person name="Alikhan N.F."/>
            <person name="Baker D."/>
            <person name="Gharbi K."/>
            <person name="Hall N."/>
            <person name="Watson M."/>
            <person name="Adriaenssens E.M."/>
            <person name="Foster-Nyarko E."/>
            <person name="Jarju S."/>
            <person name="Secka A."/>
            <person name="Antonio M."/>
            <person name="Oren A."/>
            <person name="Chaudhuri R.R."/>
            <person name="La Ragione R."/>
            <person name="Hildebrand F."/>
            <person name="Pallen M.J."/>
        </authorList>
    </citation>
    <scope>NUCLEOTIDE SEQUENCE</scope>
    <source>
        <strain evidence="1">CHK188-20938</strain>
    </source>
</reference>
<dbReference type="Proteomes" id="UP000824169">
    <property type="component" value="Unassembled WGS sequence"/>
</dbReference>
<proteinExistence type="predicted"/>
<evidence type="ECO:0000313" key="2">
    <source>
        <dbReference type="Proteomes" id="UP000824169"/>
    </source>
</evidence>
<dbReference type="AlphaFoldDB" id="A0A9D1T9U5"/>